<dbReference type="InterPro" id="IPR036866">
    <property type="entry name" value="RibonucZ/Hydroxyglut_hydro"/>
</dbReference>
<sequence>MTAALRVTVLGSGTSSGVPRIGPDGADWGACDPHEPRNSRRRVSLLVQHGDYNVLIDTSPDLRAQLIDARCGRLDAVLYTHDHADHANGIDDLRQVFHNQRKPVDCYATAPTLATLQRRFGYAFNGAPGYPPTCAGYVMPDRLRFGAMTITPFEQQHGGITSLGFRFEADGVALAYSTDLDALPQAAHACVQGLDMWIVDGLRRAPHPTHTHLAQTLEWISTFKPGRALLTHMDNSMDYATLCAELPEGVAPAYDGQVLTLGDI</sequence>
<dbReference type="InterPro" id="IPR001279">
    <property type="entry name" value="Metallo-B-lactamas"/>
</dbReference>
<proteinExistence type="predicted"/>
<dbReference type="Proteomes" id="UP000297737">
    <property type="component" value="Unassembled WGS sequence"/>
</dbReference>
<gene>
    <name evidence="2" type="ORF">EUV02_04805</name>
</gene>
<evidence type="ECO:0000313" key="3">
    <source>
        <dbReference type="Proteomes" id="UP000297737"/>
    </source>
</evidence>
<evidence type="ECO:0000313" key="2">
    <source>
        <dbReference type="EMBL" id="TFU06317.1"/>
    </source>
</evidence>
<comment type="caution">
    <text evidence="2">The sequence shown here is derived from an EMBL/GenBank/DDBJ whole genome shotgun (WGS) entry which is preliminary data.</text>
</comment>
<dbReference type="OrthoDB" id="9781189at2"/>
<dbReference type="AlphaFoldDB" id="A0A4Y9ERQ2"/>
<name>A0A4Y9ERQ2_9SPHN</name>
<dbReference type="RefSeq" id="WP_135245040.1">
    <property type="nucleotide sequence ID" value="NZ_SIHO01000001.1"/>
</dbReference>
<dbReference type="SMART" id="SM00849">
    <property type="entry name" value="Lactamase_B"/>
    <property type="match status" value="1"/>
</dbReference>
<dbReference type="Gene3D" id="3.60.15.10">
    <property type="entry name" value="Ribonuclease Z/Hydroxyacylglutathione hydrolase-like"/>
    <property type="match status" value="1"/>
</dbReference>
<dbReference type="PANTHER" id="PTHR42663">
    <property type="entry name" value="HYDROLASE C777.06C-RELATED-RELATED"/>
    <property type="match status" value="1"/>
</dbReference>
<dbReference type="PANTHER" id="PTHR42663:SF6">
    <property type="entry name" value="HYDROLASE C777.06C-RELATED"/>
    <property type="match status" value="1"/>
</dbReference>
<dbReference type="GO" id="GO:0016787">
    <property type="term" value="F:hydrolase activity"/>
    <property type="evidence" value="ECO:0007669"/>
    <property type="project" value="UniProtKB-KW"/>
</dbReference>
<organism evidence="2 3">
    <name type="scientific">Glacieibacterium arshaanense</name>
    <dbReference type="NCBI Taxonomy" id="2511025"/>
    <lineage>
        <taxon>Bacteria</taxon>
        <taxon>Pseudomonadati</taxon>
        <taxon>Pseudomonadota</taxon>
        <taxon>Alphaproteobacteria</taxon>
        <taxon>Sphingomonadales</taxon>
        <taxon>Sphingosinicellaceae</taxon>
        <taxon>Glacieibacterium</taxon>
    </lineage>
</organism>
<evidence type="ECO:0000259" key="1">
    <source>
        <dbReference type="SMART" id="SM00849"/>
    </source>
</evidence>
<keyword evidence="2" id="KW-0378">Hydrolase</keyword>
<keyword evidence="3" id="KW-1185">Reference proteome</keyword>
<dbReference type="Pfam" id="PF12706">
    <property type="entry name" value="Lactamase_B_2"/>
    <property type="match status" value="1"/>
</dbReference>
<dbReference type="CDD" id="cd16279">
    <property type="entry name" value="metallo-hydrolase-like_MBL-fold"/>
    <property type="match status" value="1"/>
</dbReference>
<reference evidence="2 3" key="1">
    <citation type="submission" date="2019-02" db="EMBL/GenBank/DDBJ databases">
        <title>Polymorphobacter sp. isolated from the lake at the Tibet of China.</title>
        <authorList>
            <person name="Li A."/>
        </authorList>
    </citation>
    <scope>NUCLEOTIDE SEQUENCE [LARGE SCALE GENOMIC DNA]</scope>
    <source>
        <strain evidence="2 3">DJ1R-1</strain>
    </source>
</reference>
<feature type="domain" description="Metallo-beta-lactamase" evidence="1">
    <location>
        <begin position="41"/>
        <end position="210"/>
    </location>
</feature>
<dbReference type="EMBL" id="SIHO01000001">
    <property type="protein sequence ID" value="TFU06317.1"/>
    <property type="molecule type" value="Genomic_DNA"/>
</dbReference>
<accession>A0A4Y9ERQ2</accession>
<protein>
    <submittedName>
        <fullName evidence="2">MBL fold metallo-hydrolase</fullName>
    </submittedName>
</protein>
<dbReference type="SUPFAM" id="SSF56281">
    <property type="entry name" value="Metallo-hydrolase/oxidoreductase"/>
    <property type="match status" value="1"/>
</dbReference>